<dbReference type="GO" id="GO:0015990">
    <property type="term" value="P:electron transport coupled proton transport"/>
    <property type="evidence" value="ECO:0007669"/>
    <property type="project" value="TreeGrafter"/>
</dbReference>
<dbReference type="GO" id="GO:0051539">
    <property type="term" value="F:4 iron, 4 sulfur cluster binding"/>
    <property type="evidence" value="ECO:0007669"/>
    <property type="project" value="UniProtKB-KW"/>
</dbReference>
<evidence type="ECO:0000256" key="12">
    <source>
        <dbReference type="ARBA" id="ARBA00023004"/>
    </source>
</evidence>
<keyword evidence="13 19" id="KW-0411">Iron-sulfur</keyword>
<dbReference type="FunFam" id="3.40.50.12280:FF:000003">
    <property type="entry name" value="NAD(P)H-quinone oxidoreductase subunit K, chloroplastic"/>
    <property type="match status" value="1"/>
</dbReference>
<comment type="similarity">
    <text evidence="2 19 20">Belongs to the complex I 20 kDa subunit family.</text>
</comment>
<comment type="catalytic activity">
    <reaction evidence="17 19">
        <text>a plastoquinone + NADPH + (n+1) H(+)(in) = a plastoquinol + NADP(+) + n H(+)(out)</text>
        <dbReference type="Rhea" id="RHEA:42612"/>
        <dbReference type="Rhea" id="RHEA-COMP:9561"/>
        <dbReference type="Rhea" id="RHEA-COMP:9562"/>
        <dbReference type="ChEBI" id="CHEBI:15378"/>
        <dbReference type="ChEBI" id="CHEBI:17757"/>
        <dbReference type="ChEBI" id="CHEBI:57783"/>
        <dbReference type="ChEBI" id="CHEBI:58349"/>
        <dbReference type="ChEBI" id="CHEBI:62192"/>
    </reaction>
</comment>
<comment type="subunit">
    <text evidence="3 19">NDH is composed of at least 16 different subunits, 5 of which are encoded in the nucleus.</text>
</comment>
<evidence type="ECO:0000256" key="6">
    <source>
        <dbReference type="ARBA" id="ARBA00022528"/>
    </source>
</evidence>
<evidence type="ECO:0000256" key="9">
    <source>
        <dbReference type="ARBA" id="ARBA00022857"/>
    </source>
</evidence>
<evidence type="ECO:0000256" key="2">
    <source>
        <dbReference type="ARBA" id="ARBA00009173"/>
    </source>
</evidence>
<evidence type="ECO:0000256" key="5">
    <source>
        <dbReference type="ARBA" id="ARBA00022485"/>
    </source>
</evidence>
<evidence type="ECO:0000256" key="20">
    <source>
        <dbReference type="RuleBase" id="RU004464"/>
    </source>
</evidence>
<dbReference type="InterPro" id="IPR006137">
    <property type="entry name" value="NADH_UbQ_OxRdtase-like_20kDa"/>
</dbReference>
<dbReference type="GeneID" id="32892042"/>
<comment type="catalytic activity">
    <reaction evidence="18 19">
        <text>a plastoquinone + NADH + (n+1) H(+)(in) = a plastoquinol + NAD(+) + n H(+)(out)</text>
        <dbReference type="Rhea" id="RHEA:42608"/>
        <dbReference type="Rhea" id="RHEA-COMP:9561"/>
        <dbReference type="Rhea" id="RHEA-COMP:9562"/>
        <dbReference type="ChEBI" id="CHEBI:15378"/>
        <dbReference type="ChEBI" id="CHEBI:17757"/>
        <dbReference type="ChEBI" id="CHEBI:57540"/>
        <dbReference type="ChEBI" id="CHEBI:57945"/>
        <dbReference type="ChEBI" id="CHEBI:62192"/>
    </reaction>
</comment>
<dbReference type="GO" id="GO:0008137">
    <property type="term" value="F:NADH dehydrogenase (ubiquinone) activity"/>
    <property type="evidence" value="ECO:0007669"/>
    <property type="project" value="InterPro"/>
</dbReference>
<evidence type="ECO:0000256" key="1">
    <source>
        <dbReference type="ARBA" id="ARBA00004185"/>
    </source>
</evidence>
<dbReference type="AlphaFoldDB" id="A0A2Z2GX22"/>
<dbReference type="GO" id="GO:0019684">
    <property type="term" value="P:photosynthesis, light reaction"/>
    <property type="evidence" value="ECO:0007669"/>
    <property type="project" value="UniProtKB-UniRule"/>
</dbReference>
<dbReference type="HAMAP" id="MF_01356">
    <property type="entry name" value="NDH1_NuoB"/>
    <property type="match status" value="1"/>
</dbReference>
<keyword evidence="5 19" id="KW-0004">4Fe-4S</keyword>
<feature type="binding site" evidence="19">
    <location>
        <position position="91"/>
    </location>
    <ligand>
        <name>[4Fe-4S] cluster</name>
        <dbReference type="ChEBI" id="CHEBI:49883"/>
    </ligand>
</feature>
<geneLocation type="chloroplast" evidence="22"/>
<dbReference type="Pfam" id="PF01058">
    <property type="entry name" value="Oxidored_q6"/>
    <property type="match status" value="1"/>
</dbReference>
<dbReference type="EMBL" id="KY369757">
    <property type="protein sequence ID" value="ARR75297.1"/>
    <property type="molecule type" value="Genomic_DNA"/>
</dbReference>
<keyword evidence="10 19" id="KW-0618">Plastoquinone</keyword>
<keyword evidence="6 22" id="KW-0150">Chloroplast</keyword>
<dbReference type="PANTHER" id="PTHR11995">
    <property type="entry name" value="NADH DEHYDROGENASE"/>
    <property type="match status" value="1"/>
</dbReference>
<dbReference type="RefSeq" id="YP_009371176.1">
    <property type="nucleotide sequence ID" value="NC_034806.1"/>
</dbReference>
<gene>
    <name evidence="19 22" type="primary">ndhK</name>
    <name evidence="22" type="ORF">BTN43_0030</name>
</gene>
<dbReference type="Gene3D" id="3.40.50.12280">
    <property type="match status" value="1"/>
</dbReference>
<keyword evidence="11 19" id="KW-1278">Translocase</keyword>
<evidence type="ECO:0000256" key="11">
    <source>
        <dbReference type="ARBA" id="ARBA00022967"/>
    </source>
</evidence>
<keyword evidence="14 19" id="KW-0520">NAD</keyword>
<dbReference type="PROSITE" id="PS01150">
    <property type="entry name" value="COMPLEX1_20K"/>
    <property type="match status" value="1"/>
</dbReference>
<keyword evidence="8 19" id="KW-0479">Metal-binding</keyword>
<evidence type="ECO:0000313" key="22">
    <source>
        <dbReference type="EMBL" id="ARR75297.1"/>
    </source>
</evidence>
<evidence type="ECO:0000256" key="19">
    <source>
        <dbReference type="HAMAP-Rule" id="MF_01356"/>
    </source>
</evidence>
<dbReference type="GO" id="GO:0009535">
    <property type="term" value="C:chloroplast thylakoid membrane"/>
    <property type="evidence" value="ECO:0007669"/>
    <property type="project" value="UniProtKB-SubCell"/>
</dbReference>
<evidence type="ECO:0000256" key="3">
    <source>
        <dbReference type="ARBA" id="ARBA00011199"/>
    </source>
</evidence>
<evidence type="ECO:0000256" key="8">
    <source>
        <dbReference type="ARBA" id="ARBA00022723"/>
    </source>
</evidence>
<evidence type="ECO:0000256" key="7">
    <source>
        <dbReference type="ARBA" id="ARBA00022719"/>
    </source>
</evidence>
<evidence type="ECO:0000256" key="10">
    <source>
        <dbReference type="ARBA" id="ARBA00022957"/>
    </source>
</evidence>
<dbReference type="GO" id="GO:0048038">
    <property type="term" value="F:quinone binding"/>
    <property type="evidence" value="ECO:0007669"/>
    <property type="project" value="UniProtKB-KW"/>
</dbReference>
<keyword evidence="7 19" id="KW-0874">Quinone</keyword>
<sequence>MYIYRSFFFRAYLNYWFSLCMEKRSIGMVLTSKFLGGRREVENYIKPAIYPIESPLLDQAIPNSIISTTLNDLSNWARLSSLWPLLYGTSCCFIEFASLIGSRFDFDRYGLVPRSSPRQADLLITAGTVTMKMAPSLVRLYEQMPEPKYVIAMGACTITGGMFSTDSYTTVRGVDKLIPVDIYLPGCPPKPEAIIDAIIKLREKIARELSEYKTASQQRKRYFSRKHRFHIGPGIHTENEEDKFFHQSYEYQFDSTLEIPPKTSEAISELPLEKLENTRVHYLIGE</sequence>
<dbReference type="GO" id="GO:0016655">
    <property type="term" value="F:oxidoreductase activity, acting on NAD(P)H, quinone or similar compound as acceptor"/>
    <property type="evidence" value="ECO:0007669"/>
    <property type="project" value="UniProtKB-UniRule"/>
</dbReference>
<dbReference type="InterPro" id="IPR006138">
    <property type="entry name" value="NADH_UQ_OxRdtase_20Kd_su"/>
</dbReference>
<dbReference type="SUPFAM" id="SSF56770">
    <property type="entry name" value="HydA/Nqo6-like"/>
    <property type="match status" value="1"/>
</dbReference>
<dbReference type="GO" id="GO:0009060">
    <property type="term" value="P:aerobic respiration"/>
    <property type="evidence" value="ECO:0007669"/>
    <property type="project" value="TreeGrafter"/>
</dbReference>
<dbReference type="GO" id="GO:0005506">
    <property type="term" value="F:iron ion binding"/>
    <property type="evidence" value="ECO:0007669"/>
    <property type="project" value="UniProtKB-UniRule"/>
</dbReference>
<evidence type="ECO:0000256" key="14">
    <source>
        <dbReference type="ARBA" id="ARBA00023027"/>
    </source>
</evidence>
<name>A0A2Z2GX22_9CONI</name>
<protein>
    <recommendedName>
        <fullName evidence="19">NAD(P)H-quinone oxidoreductase subunit K, chloroplastic</fullName>
        <ecNumber evidence="19">7.1.1.-</ecNumber>
    </recommendedName>
    <alternativeName>
        <fullName evidence="19">NAD(P)H dehydrogenase subunit K</fullName>
    </alternativeName>
    <alternativeName>
        <fullName evidence="19">NADH-plastoquinone oxidoreductase subunit K</fullName>
    </alternativeName>
</protein>
<evidence type="ECO:0000256" key="18">
    <source>
        <dbReference type="ARBA" id="ARBA00048026"/>
    </source>
</evidence>
<dbReference type="NCBIfam" id="TIGR01957">
    <property type="entry name" value="nuoB_fam"/>
    <property type="match status" value="1"/>
</dbReference>
<keyword evidence="12 19" id="KW-0408">Iron</keyword>
<reference evidence="22" key="1">
    <citation type="submission" date="2016-12" db="EMBL/GenBank/DDBJ databases">
        <authorList>
            <person name="Song W.-J."/>
            <person name="Kurnit D.M."/>
        </authorList>
    </citation>
    <scope>NUCLEOTIDE SEQUENCE</scope>
</reference>
<comment type="function">
    <text evidence="19">NDH shuttles electrons from NAD(P)H:plastoquinone, via FMN and iron-sulfur (Fe-S) centers, to quinones in the photosynthetic chain and possibly in a chloroplast respiratory chain. The immediate electron acceptor for the enzyme in this species is believed to be plastoquinone. Couples the redox reaction to proton translocation, and thus conserves the redox energy in a proton gradient.</text>
</comment>
<evidence type="ECO:0000256" key="17">
    <source>
        <dbReference type="ARBA" id="ARBA00047726"/>
    </source>
</evidence>
<organism evidence="22">
    <name type="scientific">Torreya grandis</name>
    <dbReference type="NCBI Taxonomy" id="58047"/>
    <lineage>
        <taxon>Eukaryota</taxon>
        <taxon>Viridiplantae</taxon>
        <taxon>Streptophyta</taxon>
        <taxon>Embryophyta</taxon>
        <taxon>Tracheophyta</taxon>
        <taxon>Spermatophyta</taxon>
        <taxon>Pinopsida</taxon>
        <taxon>Pinidae</taxon>
        <taxon>Conifers II</taxon>
        <taxon>Cupressales</taxon>
        <taxon>Taxaceae</taxon>
        <taxon>Torreya</taxon>
    </lineage>
</organism>
<proteinExistence type="inferred from homology"/>
<evidence type="ECO:0000256" key="4">
    <source>
        <dbReference type="ARBA" id="ARBA00022448"/>
    </source>
</evidence>
<dbReference type="NCBIfam" id="NF005012">
    <property type="entry name" value="PRK06411.1"/>
    <property type="match status" value="1"/>
</dbReference>
<keyword evidence="22" id="KW-0934">Plastid</keyword>
<comment type="subcellular location">
    <subcellularLocation>
        <location evidence="1 19">Plastid</location>
        <location evidence="1 19">Chloroplast thylakoid membrane</location>
        <topology evidence="1 19">Peripheral membrane protein</topology>
        <orientation evidence="1 19">Stromal side</orientation>
    </subcellularLocation>
</comment>
<feature type="domain" description="NADH:ubiquinone oxidoreductase-like 20kDa subunit" evidence="21">
    <location>
        <begin position="91"/>
        <end position="201"/>
    </location>
</feature>
<dbReference type="PANTHER" id="PTHR11995:SF14">
    <property type="entry name" value="NADH DEHYDROGENASE [UBIQUINONE] IRON-SULFUR PROTEIN 7, MITOCHONDRIAL"/>
    <property type="match status" value="1"/>
</dbReference>
<comment type="cofactor">
    <cofactor evidence="19">
        <name>[4Fe-4S] cluster</name>
        <dbReference type="ChEBI" id="CHEBI:49883"/>
    </cofactor>
    <text evidence="19">Binds 1 [4Fe-4S] cluster.</text>
</comment>
<evidence type="ECO:0000259" key="21">
    <source>
        <dbReference type="Pfam" id="PF01058"/>
    </source>
</evidence>
<feature type="binding site" evidence="19">
    <location>
        <position position="92"/>
    </location>
    <ligand>
        <name>[4Fe-4S] cluster</name>
        <dbReference type="ChEBI" id="CHEBI:49883"/>
    </ligand>
</feature>
<evidence type="ECO:0000256" key="13">
    <source>
        <dbReference type="ARBA" id="ARBA00023014"/>
    </source>
</evidence>
<keyword evidence="16 19" id="KW-0472">Membrane</keyword>
<evidence type="ECO:0000256" key="15">
    <source>
        <dbReference type="ARBA" id="ARBA00023078"/>
    </source>
</evidence>
<feature type="binding site" evidence="19">
    <location>
        <position position="156"/>
    </location>
    <ligand>
        <name>[4Fe-4S] cluster</name>
        <dbReference type="ChEBI" id="CHEBI:49883"/>
    </ligand>
</feature>
<accession>A0A2Z2GX22</accession>
<dbReference type="GO" id="GO:0045271">
    <property type="term" value="C:respiratory chain complex I"/>
    <property type="evidence" value="ECO:0007669"/>
    <property type="project" value="TreeGrafter"/>
</dbReference>
<keyword evidence="4 19" id="KW-0813">Transport</keyword>
<keyword evidence="15 19" id="KW-0793">Thylakoid</keyword>
<feature type="binding site" evidence="19">
    <location>
        <position position="187"/>
    </location>
    <ligand>
        <name>[4Fe-4S] cluster</name>
        <dbReference type="ChEBI" id="CHEBI:49883"/>
    </ligand>
</feature>
<dbReference type="EC" id="7.1.1.-" evidence="19"/>
<evidence type="ECO:0000256" key="16">
    <source>
        <dbReference type="ARBA" id="ARBA00023136"/>
    </source>
</evidence>
<keyword evidence="9 19" id="KW-0521">NADP</keyword>